<dbReference type="AlphaFoldDB" id="W2KUZ2"/>
<gene>
    <name evidence="2" type="ORF">L917_12511</name>
</gene>
<feature type="non-terminal residue" evidence="2">
    <location>
        <position position="1"/>
    </location>
</feature>
<reference evidence="2" key="1">
    <citation type="submission" date="2013-11" db="EMBL/GenBank/DDBJ databases">
        <title>The Genome Sequence of Phytophthora parasitica CHvinca01.</title>
        <authorList>
            <consortium name="The Broad Institute Genomics Platform"/>
            <person name="Russ C."/>
            <person name="Tyler B."/>
            <person name="Panabieres F."/>
            <person name="Shan W."/>
            <person name="Tripathy S."/>
            <person name="Grunwald N."/>
            <person name="Machado M."/>
            <person name="Johnson C.S."/>
            <person name="Arredondo F."/>
            <person name="Hong C."/>
            <person name="Coffey M."/>
            <person name="Young S.K."/>
            <person name="Zeng Q."/>
            <person name="Gargeya S."/>
            <person name="Fitzgerald M."/>
            <person name="Abouelleil A."/>
            <person name="Alvarado L."/>
            <person name="Chapman S.B."/>
            <person name="Gainer-Dewar J."/>
            <person name="Goldberg J."/>
            <person name="Griggs A."/>
            <person name="Gujja S."/>
            <person name="Hansen M."/>
            <person name="Howarth C."/>
            <person name="Imamovic A."/>
            <person name="Ireland A."/>
            <person name="Larimer J."/>
            <person name="McCowan C."/>
            <person name="Murphy C."/>
            <person name="Pearson M."/>
            <person name="Poon T.W."/>
            <person name="Priest M."/>
            <person name="Roberts A."/>
            <person name="Saif S."/>
            <person name="Shea T."/>
            <person name="Sykes S."/>
            <person name="Wortman J."/>
            <person name="Nusbaum C."/>
            <person name="Birren B."/>
        </authorList>
    </citation>
    <scope>NUCLEOTIDE SEQUENCE [LARGE SCALE GENOMIC DNA]</scope>
    <source>
        <strain evidence="2">CHvinca01</strain>
    </source>
</reference>
<evidence type="ECO:0000313" key="2">
    <source>
        <dbReference type="EMBL" id="ETL88404.1"/>
    </source>
</evidence>
<feature type="compositionally biased region" description="Basic residues" evidence="1">
    <location>
        <begin position="37"/>
        <end position="50"/>
    </location>
</feature>
<feature type="compositionally biased region" description="Basic residues" evidence="1">
    <location>
        <begin position="9"/>
        <end position="19"/>
    </location>
</feature>
<dbReference type="EMBL" id="KI680775">
    <property type="protein sequence ID" value="ETL88404.1"/>
    <property type="molecule type" value="Genomic_DNA"/>
</dbReference>
<evidence type="ECO:0000256" key="1">
    <source>
        <dbReference type="SAM" id="MobiDB-lite"/>
    </source>
</evidence>
<accession>W2KUZ2</accession>
<feature type="region of interest" description="Disordered" evidence="1">
    <location>
        <begin position="1"/>
        <end position="57"/>
    </location>
</feature>
<proteinExistence type="predicted"/>
<dbReference type="Proteomes" id="UP000054423">
    <property type="component" value="Unassembled WGS sequence"/>
</dbReference>
<protein>
    <submittedName>
        <fullName evidence="2">Uncharacterized protein</fullName>
    </submittedName>
</protein>
<organism evidence="2">
    <name type="scientific">Phytophthora nicotianae</name>
    <name type="common">Potato buckeye rot agent</name>
    <name type="synonym">Phytophthora parasitica</name>
    <dbReference type="NCBI Taxonomy" id="4792"/>
    <lineage>
        <taxon>Eukaryota</taxon>
        <taxon>Sar</taxon>
        <taxon>Stramenopiles</taxon>
        <taxon>Oomycota</taxon>
        <taxon>Peronosporomycetes</taxon>
        <taxon>Peronosporales</taxon>
        <taxon>Peronosporaceae</taxon>
        <taxon>Phytophthora</taxon>
    </lineage>
</organism>
<sequence>PGKCTSTARRSRVQPRQVRRPSTLSRAQARKPPLPPTRRRPHLPLRRRQSLRLPRAPTTLTRTLQRPLRLLLATKPHRLRLLHLRLRIHRLPRLLRLQRLRMHRLLLLLRQPPPPPASARCVAAVIKATEYASCLECSRSVK</sequence>
<name>W2KUZ2_PHYNI</name>